<dbReference type="SUPFAM" id="SSF81321">
    <property type="entry name" value="Family A G protein-coupled receptor-like"/>
    <property type="match status" value="1"/>
</dbReference>
<evidence type="ECO:0000256" key="4">
    <source>
        <dbReference type="ARBA" id="ARBA00023040"/>
    </source>
</evidence>
<feature type="transmembrane region" description="Helical" evidence="10">
    <location>
        <begin position="116"/>
        <end position="138"/>
    </location>
</feature>
<dbReference type="FunFam" id="1.20.1070.10:FF:000017">
    <property type="entry name" value="lysophosphatidic acid receptor 4"/>
    <property type="match status" value="1"/>
</dbReference>
<dbReference type="KEGG" id="xtr:100487401"/>
<dbReference type="GO" id="GO:0004930">
    <property type="term" value="F:G protein-coupled receptor activity"/>
    <property type="evidence" value="ECO:0000318"/>
    <property type="project" value="GO_Central"/>
</dbReference>
<dbReference type="Gene3D" id="1.20.1070.10">
    <property type="entry name" value="Rhodopsin 7-helix transmembrane proteins"/>
    <property type="match status" value="1"/>
</dbReference>
<evidence type="ECO:0000256" key="3">
    <source>
        <dbReference type="ARBA" id="ARBA00022989"/>
    </source>
</evidence>
<evidence type="ECO:0000256" key="1">
    <source>
        <dbReference type="ARBA" id="ARBA00004141"/>
    </source>
</evidence>
<evidence type="ECO:0000256" key="2">
    <source>
        <dbReference type="ARBA" id="ARBA00022692"/>
    </source>
</evidence>
<feature type="transmembrane region" description="Helical" evidence="10">
    <location>
        <begin position="159"/>
        <end position="179"/>
    </location>
</feature>
<keyword evidence="6" id="KW-1015">Disulfide bond</keyword>
<feature type="transmembrane region" description="Helical" evidence="10">
    <location>
        <begin position="253"/>
        <end position="273"/>
    </location>
</feature>
<proteinExistence type="inferred from homology"/>
<dbReference type="GeneID" id="100487401"/>
<feature type="transmembrane region" description="Helical" evidence="10">
    <location>
        <begin position="301"/>
        <end position="321"/>
    </location>
</feature>
<dbReference type="GO" id="GO:0008142">
    <property type="term" value="F:oxysterol binding"/>
    <property type="evidence" value="ECO:0007669"/>
    <property type="project" value="InterPro"/>
</dbReference>
<evidence type="ECO:0000313" key="12">
    <source>
        <dbReference type="Proteomes" id="UP000008143"/>
    </source>
</evidence>
<evidence type="ECO:0000256" key="7">
    <source>
        <dbReference type="ARBA" id="ARBA00023170"/>
    </source>
</evidence>
<evidence type="ECO:0000256" key="8">
    <source>
        <dbReference type="ARBA" id="ARBA00023224"/>
    </source>
</evidence>
<evidence type="ECO:0000256" key="9">
    <source>
        <dbReference type="RuleBase" id="RU000688"/>
    </source>
</evidence>
<keyword evidence="12" id="KW-1185">Reference proteome</keyword>
<evidence type="ECO:0000256" key="6">
    <source>
        <dbReference type="ARBA" id="ARBA00023157"/>
    </source>
</evidence>
<dbReference type="PANTHER" id="PTHR24237:SF38">
    <property type="entry name" value="G-PROTEIN COUPLED RECEPTORS FAMILY 1 PROFILE DOMAIN-CONTAINING PROTEIN"/>
    <property type="match status" value="1"/>
</dbReference>
<dbReference type="PANTHER" id="PTHR24237">
    <property type="entry name" value="G-PROTEIN COUPLED RECEPTOR"/>
    <property type="match status" value="1"/>
</dbReference>
<keyword evidence="4 9" id="KW-0297">G-protein coupled receptor</keyword>
<dbReference type="CTD" id="1880"/>
<keyword evidence="7 9" id="KW-0675">Receptor</keyword>
<dbReference type="AGR" id="Xenbase:XB-GENE-987170"/>
<keyword evidence="2 9" id="KW-0812">Transmembrane</keyword>
<dbReference type="RefSeq" id="XP_017947139.1">
    <property type="nucleotide sequence ID" value="XM_018091650.2"/>
</dbReference>
<dbReference type="PRINTS" id="PR01157">
    <property type="entry name" value="P2YPURNOCPTR"/>
</dbReference>
<dbReference type="Xenbase" id="XB-GENE-987170">
    <property type="gene designation" value="gpr183"/>
</dbReference>
<dbReference type="Pfam" id="PF00001">
    <property type="entry name" value="7tm_1"/>
    <property type="match status" value="1"/>
</dbReference>
<keyword evidence="8 9" id="KW-0807">Transducer</keyword>
<evidence type="ECO:0000256" key="5">
    <source>
        <dbReference type="ARBA" id="ARBA00023136"/>
    </source>
</evidence>
<protein>
    <submittedName>
        <fullName evidence="13">G-protein coupled receptor 183</fullName>
    </submittedName>
</protein>
<feature type="domain" description="G-protein coupled receptors family 1 profile" evidence="11">
    <location>
        <begin position="59"/>
        <end position="317"/>
    </location>
</feature>
<evidence type="ECO:0000259" key="11">
    <source>
        <dbReference type="PROSITE" id="PS50262"/>
    </source>
</evidence>
<dbReference type="PROSITE" id="PS00237">
    <property type="entry name" value="G_PROTEIN_RECEP_F1_1"/>
    <property type="match status" value="1"/>
</dbReference>
<dbReference type="InterPro" id="IPR000276">
    <property type="entry name" value="GPCR_Rhodpsn"/>
</dbReference>
<keyword evidence="5 10" id="KW-0472">Membrane</keyword>
<dbReference type="OMA" id="HHRAFTV"/>
<feature type="transmembrane region" description="Helical" evidence="10">
    <location>
        <begin position="47"/>
        <end position="68"/>
    </location>
</feature>
<evidence type="ECO:0000256" key="10">
    <source>
        <dbReference type="SAM" id="Phobius"/>
    </source>
</evidence>
<name>A0A8J0T146_XENTR</name>
<accession>A0A8J0T146</accession>
<dbReference type="OrthoDB" id="10021141at2759"/>
<keyword evidence="3 10" id="KW-1133">Transmembrane helix</keyword>
<comment type="similarity">
    <text evidence="9">Belongs to the G-protein coupled receptor 1 family.</text>
</comment>
<dbReference type="InterPro" id="IPR017452">
    <property type="entry name" value="GPCR_Rhodpsn_7TM"/>
</dbReference>
<feature type="transmembrane region" description="Helical" evidence="10">
    <location>
        <begin position="206"/>
        <end position="232"/>
    </location>
</feature>
<evidence type="ECO:0000313" key="14">
    <source>
        <dbReference type="Xenbase" id="XB-GENE-987170"/>
    </source>
</evidence>
<sequence>MSFVPKQISSLSFPGTMDSAWANVSDSNGSSCEVHSNQRAAQTIFTVYYFIVFIIGSCGNILALHLTFKRGKKVNSTDIYLINLAVSDALFTLALPGRITYYILNFHWPFGDSLCRITAFIFYTNTYVGIYFMTCVSVDRYIAVVHALRFSKLRKTCCVKYICLLGWCIVVLQTMPLLFRPMTKENKNTVTCMEYFNFEDVNHLPVLLLLACIFGYGTPFGIILFCYMCISMRLCKAAKNNPIADKNGQYNRAFNVIMIVLIAIVLCFTPYHINIIQFMVRSLIRQQTCLDNKAFKMSLQITVAFMNMNCCVDPIIYFFAFKGYKRRILGLFKMYVSGPSVTYSENQSTSQNQGGTVLVEL</sequence>
<feature type="transmembrane region" description="Helical" evidence="10">
    <location>
        <begin position="80"/>
        <end position="104"/>
    </location>
</feature>
<dbReference type="AlphaFoldDB" id="A0A8J0T146"/>
<organism evidence="12 13">
    <name type="scientific">Xenopus tropicalis</name>
    <name type="common">Western clawed frog</name>
    <name type="synonym">Silurana tropicalis</name>
    <dbReference type="NCBI Taxonomy" id="8364"/>
    <lineage>
        <taxon>Eukaryota</taxon>
        <taxon>Metazoa</taxon>
        <taxon>Chordata</taxon>
        <taxon>Craniata</taxon>
        <taxon>Vertebrata</taxon>
        <taxon>Euteleostomi</taxon>
        <taxon>Amphibia</taxon>
        <taxon>Batrachia</taxon>
        <taxon>Anura</taxon>
        <taxon>Pipoidea</taxon>
        <taxon>Pipidae</taxon>
        <taxon>Xenopodinae</taxon>
        <taxon>Xenopus</taxon>
        <taxon>Silurana</taxon>
    </lineage>
</organism>
<dbReference type="PRINTS" id="PR00237">
    <property type="entry name" value="GPCRRHODOPSN"/>
</dbReference>
<comment type="subcellular location">
    <subcellularLocation>
        <location evidence="1">Membrane</location>
        <topology evidence="1">Multi-pass membrane protein</topology>
    </subcellularLocation>
</comment>
<evidence type="ECO:0000313" key="13">
    <source>
        <dbReference type="RefSeq" id="XP_017947139.1"/>
    </source>
</evidence>
<dbReference type="InterPro" id="IPR047160">
    <property type="entry name" value="GP183-like"/>
</dbReference>
<reference evidence="13" key="1">
    <citation type="submission" date="2025-08" db="UniProtKB">
        <authorList>
            <consortium name="RefSeq"/>
        </authorList>
    </citation>
    <scope>IDENTIFICATION</scope>
    <source>
        <strain evidence="13">Nigerian</strain>
        <tissue evidence="13">Liver and blood</tissue>
    </source>
</reference>
<gene>
    <name evidence="14" type="primary">gpr183</name>
    <name evidence="13" type="synonym">gpr183.1</name>
</gene>
<dbReference type="GO" id="GO:0016020">
    <property type="term" value="C:membrane"/>
    <property type="evidence" value="ECO:0007669"/>
    <property type="project" value="UniProtKB-SubCell"/>
</dbReference>
<dbReference type="Proteomes" id="UP000008143">
    <property type="component" value="Chromosome 2"/>
</dbReference>
<dbReference type="PROSITE" id="PS50262">
    <property type="entry name" value="G_PROTEIN_RECEP_F1_2"/>
    <property type="match status" value="1"/>
</dbReference>